<proteinExistence type="predicted"/>
<dbReference type="InterPro" id="IPR002641">
    <property type="entry name" value="PNPLA_dom"/>
</dbReference>
<accession>A0A0R2KV84</accession>
<dbReference type="InterPro" id="IPR037483">
    <property type="entry name" value="YjjU-like"/>
</dbReference>
<dbReference type="PATRIC" id="fig|331679.3.peg.494"/>
<dbReference type="GO" id="GO:0016042">
    <property type="term" value="P:lipid catabolic process"/>
    <property type="evidence" value="ECO:0007669"/>
    <property type="project" value="UniProtKB-UniRule"/>
</dbReference>
<comment type="caution">
    <text evidence="6">The sequence shown here is derived from an EMBL/GenBank/DDBJ whole genome shotgun (WGS) entry which is preliminary data.</text>
</comment>
<name>A0A0R2KV84_9LACO</name>
<protein>
    <submittedName>
        <fullName evidence="6">Alpha-beta hydrolase family esterase</fullName>
    </submittedName>
</protein>
<feature type="domain" description="PNPLA" evidence="5">
    <location>
        <begin position="6"/>
        <end position="172"/>
    </location>
</feature>
<dbReference type="InterPro" id="IPR050301">
    <property type="entry name" value="NTE"/>
</dbReference>
<feature type="short sequence motif" description="GXSXG" evidence="4">
    <location>
        <begin position="37"/>
        <end position="41"/>
    </location>
</feature>
<evidence type="ECO:0000256" key="1">
    <source>
        <dbReference type="ARBA" id="ARBA00022801"/>
    </source>
</evidence>
<dbReference type="RefSeq" id="WP_057803645.1">
    <property type="nucleotide sequence ID" value="NZ_JQBX01000014.1"/>
</dbReference>
<evidence type="ECO:0000259" key="5">
    <source>
        <dbReference type="PROSITE" id="PS51635"/>
    </source>
</evidence>
<evidence type="ECO:0000256" key="4">
    <source>
        <dbReference type="PROSITE-ProRule" id="PRU01161"/>
    </source>
</evidence>
<organism evidence="6 7">
    <name type="scientific">Pediococcus stilesii</name>
    <dbReference type="NCBI Taxonomy" id="331679"/>
    <lineage>
        <taxon>Bacteria</taxon>
        <taxon>Bacillati</taxon>
        <taxon>Bacillota</taxon>
        <taxon>Bacilli</taxon>
        <taxon>Lactobacillales</taxon>
        <taxon>Lactobacillaceae</taxon>
        <taxon>Pediococcus</taxon>
    </lineage>
</organism>
<keyword evidence="2 4" id="KW-0442">Lipid degradation</keyword>
<reference evidence="6 7" key="1">
    <citation type="journal article" date="2015" name="Genome Announc.">
        <title>Expanding the biotechnology potential of lactobacilli through comparative genomics of 213 strains and associated genera.</title>
        <authorList>
            <person name="Sun Z."/>
            <person name="Harris H.M."/>
            <person name="McCann A."/>
            <person name="Guo C."/>
            <person name="Argimon S."/>
            <person name="Zhang W."/>
            <person name="Yang X."/>
            <person name="Jeffery I.B."/>
            <person name="Cooney J.C."/>
            <person name="Kagawa T.F."/>
            <person name="Liu W."/>
            <person name="Song Y."/>
            <person name="Salvetti E."/>
            <person name="Wrobel A."/>
            <person name="Rasinkangas P."/>
            <person name="Parkhill J."/>
            <person name="Rea M.C."/>
            <person name="O'Sullivan O."/>
            <person name="Ritari J."/>
            <person name="Douillard F.P."/>
            <person name="Paul Ross R."/>
            <person name="Yang R."/>
            <person name="Briner A.E."/>
            <person name="Felis G.E."/>
            <person name="de Vos W.M."/>
            <person name="Barrangou R."/>
            <person name="Klaenhammer T.R."/>
            <person name="Caufield P.W."/>
            <person name="Cui Y."/>
            <person name="Zhang H."/>
            <person name="O'Toole P.W."/>
        </authorList>
    </citation>
    <scope>NUCLEOTIDE SEQUENCE [LARGE SCALE GENOMIC DNA]</scope>
    <source>
        <strain evidence="6 7">DSM 18001</strain>
    </source>
</reference>
<gene>
    <name evidence="6" type="ORF">IV81_GL000488</name>
</gene>
<dbReference type="Pfam" id="PF01734">
    <property type="entry name" value="Patatin"/>
    <property type="match status" value="1"/>
</dbReference>
<dbReference type="CDD" id="cd07208">
    <property type="entry name" value="Pat_hypo_Ecoli_yjju_like"/>
    <property type="match status" value="1"/>
</dbReference>
<dbReference type="Proteomes" id="UP000051859">
    <property type="component" value="Unassembled WGS sequence"/>
</dbReference>
<dbReference type="PROSITE" id="PS51635">
    <property type="entry name" value="PNPLA"/>
    <property type="match status" value="1"/>
</dbReference>
<evidence type="ECO:0000313" key="7">
    <source>
        <dbReference type="Proteomes" id="UP000051859"/>
    </source>
</evidence>
<dbReference type="Gene3D" id="3.40.1090.10">
    <property type="entry name" value="Cytosolic phospholipase A2 catalytic domain"/>
    <property type="match status" value="1"/>
</dbReference>
<dbReference type="PANTHER" id="PTHR14226">
    <property type="entry name" value="NEUROPATHY TARGET ESTERASE/SWISS CHEESE D.MELANOGASTER"/>
    <property type="match status" value="1"/>
</dbReference>
<dbReference type="GO" id="GO:0016787">
    <property type="term" value="F:hydrolase activity"/>
    <property type="evidence" value="ECO:0007669"/>
    <property type="project" value="UniProtKB-UniRule"/>
</dbReference>
<dbReference type="SUPFAM" id="SSF52151">
    <property type="entry name" value="FabD/lysophospholipase-like"/>
    <property type="match status" value="1"/>
</dbReference>
<keyword evidence="7" id="KW-1185">Reference proteome</keyword>
<feature type="active site" description="Nucleophile" evidence="4">
    <location>
        <position position="39"/>
    </location>
</feature>
<dbReference type="Pfam" id="PF19890">
    <property type="entry name" value="DUF6363"/>
    <property type="match status" value="1"/>
</dbReference>
<dbReference type="InterPro" id="IPR016035">
    <property type="entry name" value="Acyl_Trfase/lysoPLipase"/>
</dbReference>
<dbReference type="EMBL" id="JQBX01000014">
    <property type="protein sequence ID" value="KRN93487.1"/>
    <property type="molecule type" value="Genomic_DNA"/>
</dbReference>
<feature type="short sequence motif" description="DGA/G" evidence="4">
    <location>
        <begin position="159"/>
        <end position="161"/>
    </location>
</feature>
<evidence type="ECO:0000256" key="2">
    <source>
        <dbReference type="ARBA" id="ARBA00022963"/>
    </source>
</evidence>
<evidence type="ECO:0000256" key="3">
    <source>
        <dbReference type="ARBA" id="ARBA00023098"/>
    </source>
</evidence>
<dbReference type="InterPro" id="IPR045943">
    <property type="entry name" value="DUF6363"/>
</dbReference>
<dbReference type="PANTHER" id="PTHR14226:SF25">
    <property type="entry name" value="PHOSPHOESTERASE"/>
    <property type="match status" value="1"/>
</dbReference>
<sequence length="284" mass="32903">MEKAALILEGGALRSFFTSAVLDQFIENKMEFEYIHGVSAGTMCAMNYIAKQARRSYDVNLHFLHDKRYIGFNNLLHNGGIFNLDFLFSPECFAYSPFDYETYQNSQQVFEITATNVLTGKPEIFRKSATDNQEEAIKASASMPLVSDIRVVNHQPYLDGGIADSIPFRRAQELGYEKMVIVLTRDINYRKPENSRAINELVKLKYHDFPQFVQTFIDRPRQYNRALDKIEQLEREGKVFVIRPQEPVTVSRVERDDRKLMALYDKGTAVIQDQLEDLKKYLNN</sequence>
<evidence type="ECO:0000313" key="6">
    <source>
        <dbReference type="EMBL" id="KRN93487.1"/>
    </source>
</evidence>
<keyword evidence="1 4" id="KW-0378">Hydrolase</keyword>
<feature type="active site" description="Proton acceptor" evidence="4">
    <location>
        <position position="159"/>
    </location>
</feature>
<keyword evidence="3 4" id="KW-0443">Lipid metabolism</keyword>
<comment type="caution">
    <text evidence="4">Lacks conserved residue(s) required for the propagation of feature annotation.</text>
</comment>
<dbReference type="AlphaFoldDB" id="A0A0R2KV84"/>